<name>A0ABR4I3A9_9EURO</name>
<keyword evidence="3 7" id="KW-0812">Transmembrane</keyword>
<feature type="transmembrane region" description="Helical" evidence="7">
    <location>
        <begin position="207"/>
        <end position="230"/>
    </location>
</feature>
<feature type="transmembrane region" description="Helical" evidence="7">
    <location>
        <begin position="342"/>
        <end position="361"/>
    </location>
</feature>
<reference evidence="9 10" key="1">
    <citation type="submission" date="2024-07" db="EMBL/GenBank/DDBJ databases">
        <title>Section-level genome sequencing and comparative genomics of Aspergillus sections Usti and Cavernicolus.</title>
        <authorList>
            <consortium name="Lawrence Berkeley National Laboratory"/>
            <person name="Nybo J.L."/>
            <person name="Vesth T.C."/>
            <person name="Theobald S."/>
            <person name="Frisvad J.C."/>
            <person name="Larsen T.O."/>
            <person name="Kjaerboelling I."/>
            <person name="Rothschild-Mancinelli K."/>
            <person name="Lyhne E.K."/>
            <person name="Kogle M.E."/>
            <person name="Barry K."/>
            <person name="Clum A."/>
            <person name="Na H."/>
            <person name="Ledsgaard L."/>
            <person name="Lin J."/>
            <person name="Lipzen A."/>
            <person name="Kuo A."/>
            <person name="Riley R."/>
            <person name="Mondo S."/>
            <person name="LaButti K."/>
            <person name="Haridas S."/>
            <person name="Pangalinan J."/>
            <person name="Salamov A.A."/>
            <person name="Simmons B.A."/>
            <person name="Magnuson J.K."/>
            <person name="Chen J."/>
            <person name="Drula E."/>
            <person name="Henrissat B."/>
            <person name="Wiebenga A."/>
            <person name="Lubbers R.J."/>
            <person name="Gomes A.C."/>
            <person name="Makela M.R."/>
            <person name="Stajich J."/>
            <person name="Grigoriev I.V."/>
            <person name="Mortensen U.H."/>
            <person name="De vries R.P."/>
            <person name="Baker S.E."/>
            <person name="Andersen M.R."/>
        </authorList>
    </citation>
    <scope>NUCLEOTIDE SEQUENCE [LARGE SCALE GENOMIC DNA]</scope>
    <source>
        <strain evidence="9 10">CBS 600.67</strain>
    </source>
</reference>
<keyword evidence="10" id="KW-1185">Reference proteome</keyword>
<keyword evidence="4 7" id="KW-1133">Transmembrane helix</keyword>
<feature type="transmembrane region" description="Helical" evidence="7">
    <location>
        <begin position="142"/>
        <end position="163"/>
    </location>
</feature>
<accession>A0ABR4I3A9</accession>
<feature type="transmembrane region" description="Helical" evidence="7">
    <location>
        <begin position="434"/>
        <end position="453"/>
    </location>
</feature>
<dbReference type="EMBL" id="JBFXLS010000059">
    <property type="protein sequence ID" value="KAL2822235.1"/>
    <property type="molecule type" value="Genomic_DNA"/>
</dbReference>
<dbReference type="PANTHER" id="PTHR43791:SF36">
    <property type="entry name" value="TRANSPORTER, PUTATIVE (AFU_ORTHOLOGUE AFUA_6G08340)-RELATED"/>
    <property type="match status" value="1"/>
</dbReference>
<proteinExistence type="predicted"/>
<keyword evidence="5 7" id="KW-0472">Membrane</keyword>
<evidence type="ECO:0000313" key="9">
    <source>
        <dbReference type="EMBL" id="KAL2822235.1"/>
    </source>
</evidence>
<feature type="transmembrane region" description="Helical" evidence="7">
    <location>
        <begin position="367"/>
        <end position="389"/>
    </location>
</feature>
<feature type="compositionally biased region" description="Basic and acidic residues" evidence="6">
    <location>
        <begin position="1"/>
        <end position="11"/>
    </location>
</feature>
<feature type="transmembrane region" description="Helical" evidence="7">
    <location>
        <begin position="115"/>
        <end position="136"/>
    </location>
</feature>
<dbReference type="InterPro" id="IPR020846">
    <property type="entry name" value="MFS_dom"/>
</dbReference>
<feature type="transmembrane region" description="Helical" evidence="7">
    <location>
        <begin position="41"/>
        <end position="60"/>
    </location>
</feature>
<dbReference type="Gene3D" id="1.20.1250.20">
    <property type="entry name" value="MFS general substrate transporter like domains"/>
    <property type="match status" value="2"/>
</dbReference>
<dbReference type="Proteomes" id="UP001610335">
    <property type="component" value="Unassembled WGS sequence"/>
</dbReference>
<comment type="subcellular location">
    <subcellularLocation>
        <location evidence="1">Membrane</location>
        <topology evidence="1">Multi-pass membrane protein</topology>
    </subcellularLocation>
</comment>
<gene>
    <name evidence="9" type="ORF">BDW59DRAFT_180908</name>
</gene>
<feature type="transmembrane region" description="Helical" evidence="7">
    <location>
        <begin position="278"/>
        <end position="303"/>
    </location>
</feature>
<evidence type="ECO:0000259" key="8">
    <source>
        <dbReference type="PROSITE" id="PS50850"/>
    </source>
</evidence>
<evidence type="ECO:0000256" key="6">
    <source>
        <dbReference type="SAM" id="MobiDB-lite"/>
    </source>
</evidence>
<feature type="region of interest" description="Disordered" evidence="6">
    <location>
        <begin position="1"/>
        <end position="21"/>
    </location>
</feature>
<dbReference type="PROSITE" id="PS50850">
    <property type="entry name" value="MFS"/>
    <property type="match status" value="1"/>
</dbReference>
<evidence type="ECO:0000256" key="1">
    <source>
        <dbReference type="ARBA" id="ARBA00004141"/>
    </source>
</evidence>
<evidence type="ECO:0000256" key="2">
    <source>
        <dbReference type="ARBA" id="ARBA00022448"/>
    </source>
</evidence>
<feature type="transmembrane region" description="Helical" evidence="7">
    <location>
        <begin position="85"/>
        <end position="103"/>
    </location>
</feature>
<dbReference type="Pfam" id="PF07690">
    <property type="entry name" value="MFS_1"/>
    <property type="match status" value="1"/>
</dbReference>
<feature type="transmembrane region" description="Helical" evidence="7">
    <location>
        <begin position="401"/>
        <end position="422"/>
    </location>
</feature>
<dbReference type="InterPro" id="IPR036259">
    <property type="entry name" value="MFS_trans_sf"/>
</dbReference>
<dbReference type="InterPro" id="IPR011701">
    <property type="entry name" value="MFS"/>
</dbReference>
<organism evidence="9 10">
    <name type="scientific">Aspergillus cavernicola</name>
    <dbReference type="NCBI Taxonomy" id="176166"/>
    <lineage>
        <taxon>Eukaryota</taxon>
        <taxon>Fungi</taxon>
        <taxon>Dikarya</taxon>
        <taxon>Ascomycota</taxon>
        <taxon>Pezizomycotina</taxon>
        <taxon>Eurotiomycetes</taxon>
        <taxon>Eurotiomycetidae</taxon>
        <taxon>Eurotiales</taxon>
        <taxon>Aspergillaceae</taxon>
        <taxon>Aspergillus</taxon>
        <taxon>Aspergillus subgen. Nidulantes</taxon>
    </lineage>
</organism>
<evidence type="ECO:0000256" key="3">
    <source>
        <dbReference type="ARBA" id="ARBA00022692"/>
    </source>
</evidence>
<evidence type="ECO:0000313" key="10">
    <source>
        <dbReference type="Proteomes" id="UP001610335"/>
    </source>
</evidence>
<dbReference type="PANTHER" id="PTHR43791">
    <property type="entry name" value="PERMEASE-RELATED"/>
    <property type="match status" value="1"/>
</dbReference>
<feature type="domain" description="Major facilitator superfamily (MFS) profile" evidence="8">
    <location>
        <begin position="49"/>
        <end position="491"/>
    </location>
</feature>
<dbReference type="SUPFAM" id="SSF103473">
    <property type="entry name" value="MFS general substrate transporter"/>
    <property type="match status" value="1"/>
</dbReference>
<feature type="transmembrane region" description="Helical" evidence="7">
    <location>
        <begin position="315"/>
        <end position="335"/>
    </location>
</feature>
<keyword evidence="2" id="KW-0813">Transport</keyword>
<feature type="transmembrane region" description="Helical" evidence="7">
    <location>
        <begin position="175"/>
        <end position="195"/>
    </location>
</feature>
<protein>
    <submittedName>
        <fullName evidence="9">Pantothenate transporter</fullName>
    </submittedName>
</protein>
<evidence type="ECO:0000256" key="4">
    <source>
        <dbReference type="ARBA" id="ARBA00022989"/>
    </source>
</evidence>
<sequence length="491" mass="54504">MQNSAKEDANHVENTPGKPNGLLLHEQVQLSPEEKRAERRLVWKADLIILPLLSLMYFVASMDRSDVGNAAVAGMETELTLTGSQYSQCVAFLYIGYIAFQPLGQLFVRKIGPPIQLGLAVIGWGLCTTLLCRAQNWQTIAGVRVIVGCFEAFIQAGPLYLSIWYKREELATRGAIFFSMMAVAGSMNGIIAYGIQLHLNHVRGWLAWRWIFLIEGVVTIGSGVFVMLLLPPVPEKIRWFFTEEEKRIAVRRSQQAFNTPGTEFKLSQLKAVLADRKVWFYCFFYCMMNISLGGFGSFLPLIIRTFGYSTLTTQLLTVPVYVATAISTIAISYASDRLRKRGIFLTISFATASLGWLLLLVSKSQGLSLAACFLTGMGTYPAVVLIQSWQSCNVIGYTRRAGALAFLMVFGQSFCVLEIEIFGDGPNYYPGKGLALAGTAAAALVTPLFQLYLKRKNAQKLANQHTEEAAAKRVLGIEEIGDDHPDFMYWL</sequence>
<comment type="caution">
    <text evidence="9">The sequence shown here is derived from an EMBL/GenBank/DDBJ whole genome shotgun (WGS) entry which is preliminary data.</text>
</comment>
<evidence type="ECO:0000256" key="5">
    <source>
        <dbReference type="ARBA" id="ARBA00023136"/>
    </source>
</evidence>
<evidence type="ECO:0000256" key="7">
    <source>
        <dbReference type="SAM" id="Phobius"/>
    </source>
</evidence>